<feature type="transmembrane region" description="Helical" evidence="1">
    <location>
        <begin position="152"/>
        <end position="180"/>
    </location>
</feature>
<dbReference type="RefSeq" id="WP_156005953.1">
    <property type="nucleotide sequence ID" value="NZ_CP046276.1"/>
</dbReference>
<protein>
    <submittedName>
        <fullName evidence="2">ECF transporter S component</fullName>
    </submittedName>
</protein>
<keyword evidence="1" id="KW-0812">Transmembrane</keyword>
<dbReference type="AlphaFoldDB" id="A0A6I6C9X9"/>
<dbReference type="EMBL" id="CP046276">
    <property type="protein sequence ID" value="QGS51711.1"/>
    <property type="molecule type" value="Genomic_DNA"/>
</dbReference>
<evidence type="ECO:0000256" key="1">
    <source>
        <dbReference type="SAM" id="Phobius"/>
    </source>
</evidence>
<dbReference type="Gene3D" id="1.10.1760.20">
    <property type="match status" value="1"/>
</dbReference>
<evidence type="ECO:0000313" key="3">
    <source>
        <dbReference type="Proteomes" id="UP000424468"/>
    </source>
</evidence>
<keyword evidence="3" id="KW-1185">Reference proteome</keyword>
<accession>A0A6I6C9X9</accession>
<keyword evidence="1" id="KW-0472">Membrane</keyword>
<feature type="transmembrane region" description="Helical" evidence="1">
    <location>
        <begin position="200"/>
        <end position="223"/>
    </location>
</feature>
<sequence length="236" mass="27231">MKDNNKIKVINKKVDIKKSIEEIETGTFYINKWRKYFKLTPYKIAILATVLALNIVLSAFSAFALTPLVIGGFLRVEISFLTYIIAWKLVNGFYSLLLVIPATWLRYVGVDPNAEPIGLLTMNLSDLFALSFFILVSNLLNMKKEHTGKMKIYIKYIFAAVVVSISTGFFNILINFTFILDMYSEYMGVEAIKALKTYSFASVLIFFNFIKYVTNFWLFLTFYETINIIYKKSIFS</sequence>
<dbReference type="KEGG" id="stab:STABA_v1c03480"/>
<feature type="transmembrane region" description="Helical" evidence="1">
    <location>
        <begin position="117"/>
        <end position="140"/>
    </location>
</feature>
<dbReference type="OrthoDB" id="389220at2"/>
<name>A0A6I6C9X9_9MOLU</name>
<evidence type="ECO:0000313" key="2">
    <source>
        <dbReference type="EMBL" id="QGS51711.1"/>
    </source>
</evidence>
<reference evidence="2 3" key="1">
    <citation type="submission" date="2019-11" db="EMBL/GenBank/DDBJ databases">
        <title>Complete genome sequence of Spiroplasma tabanidicola TAUS-1 (DSM 22603).</title>
        <authorList>
            <person name="Huang C.-T."/>
            <person name="Lin Y.-C."/>
            <person name="Kuo C.-H."/>
        </authorList>
    </citation>
    <scope>NUCLEOTIDE SEQUENCE [LARGE SCALE GENOMIC DNA]</scope>
    <source>
        <strain evidence="2 3">TAUS-1</strain>
    </source>
</reference>
<dbReference type="Proteomes" id="UP000424468">
    <property type="component" value="Chromosome"/>
</dbReference>
<gene>
    <name evidence="2" type="ORF">STABA_v1c03480</name>
</gene>
<proteinExistence type="predicted"/>
<keyword evidence="1" id="KW-1133">Transmembrane helix</keyword>
<feature type="transmembrane region" description="Helical" evidence="1">
    <location>
        <begin position="44"/>
        <end position="68"/>
    </location>
</feature>
<organism evidence="2 3">
    <name type="scientific">Spiroplasma tabanidicola</name>
    <dbReference type="NCBI Taxonomy" id="324079"/>
    <lineage>
        <taxon>Bacteria</taxon>
        <taxon>Bacillati</taxon>
        <taxon>Mycoplasmatota</taxon>
        <taxon>Mollicutes</taxon>
        <taxon>Entomoplasmatales</taxon>
        <taxon>Spiroplasmataceae</taxon>
        <taxon>Spiroplasma</taxon>
    </lineage>
</organism>
<feature type="transmembrane region" description="Helical" evidence="1">
    <location>
        <begin position="80"/>
        <end position="105"/>
    </location>
</feature>